<evidence type="ECO:0000313" key="3">
    <source>
        <dbReference type="Proteomes" id="UP001152803"/>
    </source>
</evidence>
<gene>
    <name evidence="2" type="ORF">COCON_G00178680</name>
</gene>
<dbReference type="AlphaFoldDB" id="A0A9Q1D569"/>
<accession>A0A9Q1D569</accession>
<dbReference type="InterPro" id="IPR000219">
    <property type="entry name" value="DH_dom"/>
</dbReference>
<evidence type="ECO:0000313" key="2">
    <source>
        <dbReference type="EMBL" id="KAJ8258856.1"/>
    </source>
</evidence>
<keyword evidence="3" id="KW-1185">Reference proteome</keyword>
<dbReference type="GO" id="GO:0005085">
    <property type="term" value="F:guanyl-nucleotide exchange factor activity"/>
    <property type="evidence" value="ECO:0007669"/>
    <property type="project" value="InterPro"/>
</dbReference>
<dbReference type="OrthoDB" id="27593at2759"/>
<dbReference type="Proteomes" id="UP001152803">
    <property type="component" value="Unassembled WGS sequence"/>
</dbReference>
<dbReference type="Gene3D" id="1.20.900.10">
    <property type="entry name" value="Dbl homology (DH) domain"/>
    <property type="match status" value="1"/>
</dbReference>
<proteinExistence type="predicted"/>
<dbReference type="PROSITE" id="PS50010">
    <property type="entry name" value="DH_2"/>
    <property type="match status" value="1"/>
</dbReference>
<name>A0A9Q1D569_CONCO</name>
<comment type="caution">
    <text evidence="2">The sequence shown here is derived from an EMBL/GenBank/DDBJ whole genome shotgun (WGS) entry which is preliminary data.</text>
</comment>
<dbReference type="InterPro" id="IPR047271">
    <property type="entry name" value="Ephexin-like"/>
</dbReference>
<reference evidence="2" key="1">
    <citation type="journal article" date="2023" name="Science">
        <title>Genome structures resolve the early diversification of teleost fishes.</title>
        <authorList>
            <person name="Parey E."/>
            <person name="Louis A."/>
            <person name="Montfort J."/>
            <person name="Bouchez O."/>
            <person name="Roques C."/>
            <person name="Iampietro C."/>
            <person name="Lluch J."/>
            <person name="Castinel A."/>
            <person name="Donnadieu C."/>
            <person name="Desvignes T."/>
            <person name="Floi Bucao C."/>
            <person name="Jouanno E."/>
            <person name="Wen M."/>
            <person name="Mejri S."/>
            <person name="Dirks R."/>
            <person name="Jansen H."/>
            <person name="Henkel C."/>
            <person name="Chen W.J."/>
            <person name="Zahm M."/>
            <person name="Cabau C."/>
            <person name="Klopp C."/>
            <person name="Thompson A.W."/>
            <person name="Robinson-Rechavi M."/>
            <person name="Braasch I."/>
            <person name="Lecointre G."/>
            <person name="Bobe J."/>
            <person name="Postlethwait J.H."/>
            <person name="Berthelot C."/>
            <person name="Roest Crollius H."/>
            <person name="Guiguen Y."/>
        </authorList>
    </citation>
    <scope>NUCLEOTIDE SEQUENCE</scope>
    <source>
        <strain evidence="2">Concon-B</strain>
    </source>
</reference>
<evidence type="ECO:0000259" key="1">
    <source>
        <dbReference type="PROSITE" id="PS50010"/>
    </source>
</evidence>
<dbReference type="PANTHER" id="PTHR12845">
    <property type="entry name" value="GUANINE NUCLEOTIDE EXCHANGE FACTOR"/>
    <property type="match status" value="1"/>
</dbReference>
<dbReference type="SUPFAM" id="SSF48065">
    <property type="entry name" value="DBL homology domain (DH-domain)"/>
    <property type="match status" value="1"/>
</dbReference>
<sequence>MSPYMFPDSSPVARVRGNLVKCKRLVHLLYKRTEEKKEPLYQDYWLQCMREELSRKRSVPKVFAPLGLSGLLTTPHHAPADSLNLSLWQDLPEVRERGLLDVQEAMFEMIGSEASYLKSLMVAVSHFLGSQELQLILAKMEHHILFSNLTEVKRVSERRENREFVEVLRKLEGQRQNIKSFLVLPFQRIARLRIILEIDSGVQCMKPTEELVHLDKLVDFGSVKVPLALPCLLQMRPAGNVVGRFSVLDYSAFPAHVEVGLLKTEILGLPSESFLLRLSQNHAGAPTTLILTADTSSDREGWIANGTNTQHLTAFLEDNKPMSLEDL</sequence>
<dbReference type="EMBL" id="JAFJMO010000013">
    <property type="protein sequence ID" value="KAJ8258856.1"/>
    <property type="molecule type" value="Genomic_DNA"/>
</dbReference>
<dbReference type="PANTHER" id="PTHR12845:SF5">
    <property type="entry name" value="EPHEXIN, ISOFORM D"/>
    <property type="match status" value="1"/>
</dbReference>
<protein>
    <recommendedName>
        <fullName evidence="1">DH domain-containing protein</fullName>
    </recommendedName>
</protein>
<dbReference type="InterPro" id="IPR035899">
    <property type="entry name" value="DBL_dom_sf"/>
</dbReference>
<organism evidence="2 3">
    <name type="scientific">Conger conger</name>
    <name type="common">Conger eel</name>
    <name type="synonym">Muraena conger</name>
    <dbReference type="NCBI Taxonomy" id="82655"/>
    <lineage>
        <taxon>Eukaryota</taxon>
        <taxon>Metazoa</taxon>
        <taxon>Chordata</taxon>
        <taxon>Craniata</taxon>
        <taxon>Vertebrata</taxon>
        <taxon>Euteleostomi</taxon>
        <taxon>Actinopterygii</taxon>
        <taxon>Neopterygii</taxon>
        <taxon>Teleostei</taxon>
        <taxon>Anguilliformes</taxon>
        <taxon>Congridae</taxon>
        <taxon>Conger</taxon>
    </lineage>
</organism>
<feature type="domain" description="DH" evidence="1">
    <location>
        <begin position="101"/>
        <end position="172"/>
    </location>
</feature>